<dbReference type="InParanoid" id="A0A139WEZ2"/>
<gene>
    <name evidence="2" type="primary">AUGUSTUS-3.0.2_33765</name>
    <name evidence="2" type="ORF">TcasGA2_TC033765</name>
</gene>
<proteinExistence type="predicted"/>
<name>A0A139WEZ2_TRICA</name>
<dbReference type="EMBL" id="KQ971354">
    <property type="protein sequence ID" value="KYB26435.1"/>
    <property type="molecule type" value="Genomic_DNA"/>
</dbReference>
<dbReference type="AlphaFoldDB" id="A0A139WEZ2"/>
<feature type="region of interest" description="Disordered" evidence="1">
    <location>
        <begin position="1"/>
        <end position="34"/>
    </location>
</feature>
<keyword evidence="3" id="KW-1185">Reference proteome</keyword>
<accession>A0A139WEZ2</accession>
<reference evidence="2 3" key="2">
    <citation type="journal article" date="2010" name="Nucleic Acids Res.">
        <title>BeetleBase in 2010: revisions to provide comprehensive genomic information for Tribolium castaneum.</title>
        <authorList>
            <person name="Kim H.S."/>
            <person name="Murphy T."/>
            <person name="Xia J."/>
            <person name="Caragea D."/>
            <person name="Park Y."/>
            <person name="Beeman R.W."/>
            <person name="Lorenzen M.D."/>
            <person name="Butcher S."/>
            <person name="Manak J.R."/>
            <person name="Brown S.J."/>
        </authorList>
    </citation>
    <scope>GENOME REANNOTATION</scope>
    <source>
        <strain evidence="2 3">Georgia GA2</strain>
    </source>
</reference>
<organism evidence="2 3">
    <name type="scientific">Tribolium castaneum</name>
    <name type="common">Red flour beetle</name>
    <dbReference type="NCBI Taxonomy" id="7070"/>
    <lineage>
        <taxon>Eukaryota</taxon>
        <taxon>Metazoa</taxon>
        <taxon>Ecdysozoa</taxon>
        <taxon>Arthropoda</taxon>
        <taxon>Hexapoda</taxon>
        <taxon>Insecta</taxon>
        <taxon>Pterygota</taxon>
        <taxon>Neoptera</taxon>
        <taxon>Endopterygota</taxon>
        <taxon>Coleoptera</taxon>
        <taxon>Polyphaga</taxon>
        <taxon>Cucujiformia</taxon>
        <taxon>Tenebrionidae</taxon>
        <taxon>Tenebrionidae incertae sedis</taxon>
        <taxon>Tribolium</taxon>
    </lineage>
</organism>
<evidence type="ECO:0000256" key="1">
    <source>
        <dbReference type="SAM" id="MobiDB-lite"/>
    </source>
</evidence>
<evidence type="ECO:0000313" key="3">
    <source>
        <dbReference type="Proteomes" id="UP000007266"/>
    </source>
</evidence>
<sequence>MQQYDGVDAVDTDTLRAVPQASTPDDRHSFLGSGDESIAIPAAKHPKRRRRVLAKLETFQVFQCVTFECHPHGSGVRCGVCCGGTEATLPM</sequence>
<dbReference type="Proteomes" id="UP000007266">
    <property type="component" value="Linkage group 7"/>
</dbReference>
<reference evidence="2 3" key="1">
    <citation type="journal article" date="2008" name="Nature">
        <title>The genome of the model beetle and pest Tribolium castaneum.</title>
        <authorList>
            <consortium name="Tribolium Genome Sequencing Consortium"/>
            <person name="Richards S."/>
            <person name="Gibbs R.A."/>
            <person name="Weinstock G.M."/>
            <person name="Brown S.J."/>
            <person name="Denell R."/>
            <person name="Beeman R.W."/>
            <person name="Gibbs R."/>
            <person name="Beeman R.W."/>
            <person name="Brown S.J."/>
            <person name="Bucher G."/>
            <person name="Friedrich M."/>
            <person name="Grimmelikhuijzen C.J."/>
            <person name="Klingler M."/>
            <person name="Lorenzen M."/>
            <person name="Richards S."/>
            <person name="Roth S."/>
            <person name="Schroder R."/>
            <person name="Tautz D."/>
            <person name="Zdobnov E.M."/>
            <person name="Muzny D."/>
            <person name="Gibbs R.A."/>
            <person name="Weinstock G.M."/>
            <person name="Attaway T."/>
            <person name="Bell S."/>
            <person name="Buhay C.J."/>
            <person name="Chandrabose M.N."/>
            <person name="Chavez D."/>
            <person name="Clerk-Blankenburg K.P."/>
            <person name="Cree A."/>
            <person name="Dao M."/>
            <person name="Davis C."/>
            <person name="Chacko J."/>
            <person name="Dinh H."/>
            <person name="Dugan-Rocha S."/>
            <person name="Fowler G."/>
            <person name="Garner T.T."/>
            <person name="Garnes J."/>
            <person name="Gnirke A."/>
            <person name="Hawes A."/>
            <person name="Hernandez J."/>
            <person name="Hines S."/>
            <person name="Holder M."/>
            <person name="Hume J."/>
            <person name="Jhangiani S.N."/>
            <person name="Joshi V."/>
            <person name="Khan Z.M."/>
            <person name="Jackson L."/>
            <person name="Kovar C."/>
            <person name="Kowis A."/>
            <person name="Lee S."/>
            <person name="Lewis L.R."/>
            <person name="Margolis J."/>
            <person name="Morgan M."/>
            <person name="Nazareth L.V."/>
            <person name="Nguyen N."/>
            <person name="Okwuonu G."/>
            <person name="Parker D."/>
            <person name="Richards S."/>
            <person name="Ruiz S.J."/>
            <person name="Santibanez J."/>
            <person name="Savard J."/>
            <person name="Scherer S.E."/>
            <person name="Schneider B."/>
            <person name="Sodergren E."/>
            <person name="Tautz D."/>
            <person name="Vattahil S."/>
            <person name="Villasana D."/>
            <person name="White C.S."/>
            <person name="Wright R."/>
            <person name="Park Y."/>
            <person name="Beeman R.W."/>
            <person name="Lord J."/>
            <person name="Oppert B."/>
            <person name="Lorenzen M."/>
            <person name="Brown S."/>
            <person name="Wang L."/>
            <person name="Savard J."/>
            <person name="Tautz D."/>
            <person name="Richards S."/>
            <person name="Weinstock G."/>
            <person name="Gibbs R.A."/>
            <person name="Liu Y."/>
            <person name="Worley K."/>
            <person name="Weinstock G."/>
            <person name="Elsik C.G."/>
            <person name="Reese J.T."/>
            <person name="Elhaik E."/>
            <person name="Landan G."/>
            <person name="Graur D."/>
            <person name="Arensburger P."/>
            <person name="Atkinson P."/>
            <person name="Beeman R.W."/>
            <person name="Beidler J."/>
            <person name="Brown S.J."/>
            <person name="Demuth J.P."/>
            <person name="Drury D.W."/>
            <person name="Du Y.Z."/>
            <person name="Fujiwara H."/>
            <person name="Lorenzen M."/>
            <person name="Maselli V."/>
            <person name="Osanai M."/>
            <person name="Park Y."/>
            <person name="Robertson H.M."/>
            <person name="Tu Z."/>
            <person name="Wang J.J."/>
            <person name="Wang S."/>
            <person name="Richards S."/>
            <person name="Song H."/>
            <person name="Zhang L."/>
            <person name="Sodergren E."/>
            <person name="Werner D."/>
            <person name="Stanke M."/>
            <person name="Morgenstern B."/>
            <person name="Solovyev V."/>
            <person name="Kosarev P."/>
            <person name="Brown G."/>
            <person name="Chen H.C."/>
            <person name="Ermolaeva O."/>
            <person name="Hlavina W."/>
            <person name="Kapustin Y."/>
            <person name="Kiryutin B."/>
            <person name="Kitts P."/>
            <person name="Maglott D."/>
            <person name="Pruitt K."/>
            <person name="Sapojnikov V."/>
            <person name="Souvorov A."/>
            <person name="Mackey A.J."/>
            <person name="Waterhouse R.M."/>
            <person name="Wyder S."/>
            <person name="Zdobnov E.M."/>
            <person name="Zdobnov E.M."/>
            <person name="Wyder S."/>
            <person name="Kriventseva E.V."/>
            <person name="Kadowaki T."/>
            <person name="Bork P."/>
            <person name="Aranda M."/>
            <person name="Bao R."/>
            <person name="Beermann A."/>
            <person name="Berns N."/>
            <person name="Bolognesi R."/>
            <person name="Bonneton F."/>
            <person name="Bopp D."/>
            <person name="Brown S.J."/>
            <person name="Bucher G."/>
            <person name="Butts T."/>
            <person name="Chaumot A."/>
            <person name="Denell R.E."/>
            <person name="Ferrier D.E."/>
            <person name="Friedrich M."/>
            <person name="Gordon C.M."/>
            <person name="Jindra M."/>
            <person name="Klingler M."/>
            <person name="Lan Q."/>
            <person name="Lattorff H.M."/>
            <person name="Laudet V."/>
            <person name="von Levetsow C."/>
            <person name="Liu Z."/>
            <person name="Lutz R."/>
            <person name="Lynch J.A."/>
            <person name="da Fonseca R.N."/>
            <person name="Posnien N."/>
            <person name="Reuter R."/>
            <person name="Roth S."/>
            <person name="Savard J."/>
            <person name="Schinko J.B."/>
            <person name="Schmitt C."/>
            <person name="Schoppmeier M."/>
            <person name="Schroder R."/>
            <person name="Shippy T.D."/>
            <person name="Simonnet F."/>
            <person name="Marques-Souza H."/>
            <person name="Tautz D."/>
            <person name="Tomoyasu Y."/>
            <person name="Trauner J."/>
            <person name="Van der Zee M."/>
            <person name="Vervoort M."/>
            <person name="Wittkopp N."/>
            <person name="Wimmer E.A."/>
            <person name="Yang X."/>
            <person name="Jones A.K."/>
            <person name="Sattelle D.B."/>
            <person name="Ebert P.R."/>
            <person name="Nelson D."/>
            <person name="Scott J.G."/>
            <person name="Beeman R.W."/>
            <person name="Muthukrishnan S."/>
            <person name="Kramer K.J."/>
            <person name="Arakane Y."/>
            <person name="Beeman R.W."/>
            <person name="Zhu Q."/>
            <person name="Hogenkamp D."/>
            <person name="Dixit R."/>
            <person name="Oppert B."/>
            <person name="Jiang H."/>
            <person name="Zou Z."/>
            <person name="Marshall J."/>
            <person name="Elpidina E."/>
            <person name="Vinokurov K."/>
            <person name="Oppert C."/>
            <person name="Zou Z."/>
            <person name="Evans J."/>
            <person name="Lu Z."/>
            <person name="Zhao P."/>
            <person name="Sumathipala N."/>
            <person name="Altincicek B."/>
            <person name="Vilcinskas A."/>
            <person name="Williams M."/>
            <person name="Hultmark D."/>
            <person name="Hetru C."/>
            <person name="Jiang H."/>
            <person name="Grimmelikhuijzen C.J."/>
            <person name="Hauser F."/>
            <person name="Cazzamali G."/>
            <person name="Williamson M."/>
            <person name="Park Y."/>
            <person name="Li B."/>
            <person name="Tanaka Y."/>
            <person name="Predel R."/>
            <person name="Neupert S."/>
            <person name="Schachtner J."/>
            <person name="Verleyen P."/>
            <person name="Raible F."/>
            <person name="Bork P."/>
            <person name="Friedrich M."/>
            <person name="Walden K.K."/>
            <person name="Robertson H.M."/>
            <person name="Angeli S."/>
            <person name="Foret S."/>
            <person name="Bucher G."/>
            <person name="Schuetz S."/>
            <person name="Maleszka R."/>
            <person name="Wimmer E.A."/>
            <person name="Beeman R.W."/>
            <person name="Lorenzen M."/>
            <person name="Tomoyasu Y."/>
            <person name="Miller S.C."/>
            <person name="Grossmann D."/>
            <person name="Bucher G."/>
        </authorList>
    </citation>
    <scope>NUCLEOTIDE SEQUENCE [LARGE SCALE GENOMIC DNA]</scope>
    <source>
        <strain evidence="2 3">Georgia GA2</strain>
    </source>
</reference>
<protein>
    <submittedName>
        <fullName evidence="2">Uncharacterized protein</fullName>
    </submittedName>
</protein>
<evidence type="ECO:0000313" key="2">
    <source>
        <dbReference type="EMBL" id="KYB26435.1"/>
    </source>
</evidence>